<evidence type="ECO:0000313" key="22">
    <source>
        <dbReference type="Proteomes" id="UP000318571"/>
    </source>
</evidence>
<dbReference type="Pfam" id="PF19269">
    <property type="entry name" value="Anticodon_2"/>
    <property type="match status" value="1"/>
</dbReference>
<proteinExistence type="inferred from homology"/>
<dbReference type="InterPro" id="IPR004527">
    <property type="entry name" value="Glu-tRNA-ligase_bac/mito"/>
</dbReference>
<dbReference type="GO" id="GO:0004818">
    <property type="term" value="F:glutamate-tRNA ligase activity"/>
    <property type="evidence" value="ECO:0007669"/>
    <property type="project" value="UniProtKB-EC"/>
</dbReference>
<dbReference type="EC" id="6.1.1.24" evidence="10"/>
<evidence type="ECO:0000256" key="11">
    <source>
        <dbReference type="ARBA" id="ARBA00044142"/>
    </source>
</evidence>
<keyword evidence="6 17" id="KW-0067">ATP-binding</keyword>
<dbReference type="PANTHER" id="PTHR43311:SF2">
    <property type="entry name" value="GLUTAMATE--TRNA LIGASE, MITOCHONDRIAL-RELATED"/>
    <property type="match status" value="1"/>
</dbReference>
<name>A0A553NYS4_TIGCA</name>
<evidence type="ECO:0000256" key="12">
    <source>
        <dbReference type="ARBA" id="ARBA00044251"/>
    </source>
</evidence>
<keyword evidence="8 17" id="KW-0030">Aminoacyl-tRNA synthetase</keyword>
<evidence type="ECO:0000313" key="21">
    <source>
        <dbReference type="EMBL" id="TRY70593.1"/>
    </source>
</evidence>
<comment type="similarity">
    <text evidence="2">Belongs to the class-I aminoacyl-tRNA synthetase family. Glutamate--tRNA ligase type 1 subfamily.</text>
</comment>
<evidence type="ECO:0000256" key="4">
    <source>
        <dbReference type="ARBA" id="ARBA00022598"/>
    </source>
</evidence>
<evidence type="ECO:0000256" key="1">
    <source>
        <dbReference type="ARBA" id="ARBA00004173"/>
    </source>
</evidence>
<dbReference type="GO" id="GO:0005524">
    <property type="term" value="F:ATP binding"/>
    <property type="evidence" value="ECO:0007669"/>
    <property type="project" value="UniProtKB-KW"/>
</dbReference>
<dbReference type="PROSITE" id="PS00178">
    <property type="entry name" value="AA_TRNA_LIGASE_I"/>
    <property type="match status" value="1"/>
</dbReference>
<feature type="domain" description="Glutamyl/glutaminyl-tRNA synthetase class Ib catalytic" evidence="19">
    <location>
        <begin position="254"/>
        <end position="566"/>
    </location>
</feature>
<evidence type="ECO:0000256" key="15">
    <source>
        <dbReference type="ARBA" id="ARBA00047479"/>
    </source>
</evidence>
<dbReference type="InterPro" id="IPR008925">
    <property type="entry name" value="aa_tRNA-synth_I_cd-bd_sf"/>
</dbReference>
<evidence type="ECO:0000259" key="20">
    <source>
        <dbReference type="Pfam" id="PF19269"/>
    </source>
</evidence>
<dbReference type="FunFam" id="3.40.50.620:FF:000045">
    <property type="entry name" value="Glutamate--tRNA ligase, mitochondrial"/>
    <property type="match status" value="1"/>
</dbReference>
<feature type="transmembrane region" description="Helical" evidence="18">
    <location>
        <begin position="160"/>
        <end position="186"/>
    </location>
</feature>
<dbReference type="Gene3D" id="1.10.10.350">
    <property type="match status" value="1"/>
</dbReference>
<dbReference type="EC" id="6.1.1.17" evidence="3"/>
<evidence type="ECO:0000256" key="7">
    <source>
        <dbReference type="ARBA" id="ARBA00022917"/>
    </source>
</evidence>
<dbReference type="SUPFAM" id="SSF48163">
    <property type="entry name" value="An anticodon-binding domain of class I aminoacyl-tRNA synthetases"/>
    <property type="match status" value="1"/>
</dbReference>
<dbReference type="Gene3D" id="3.40.50.620">
    <property type="entry name" value="HUPs"/>
    <property type="match status" value="1"/>
</dbReference>
<dbReference type="AlphaFoldDB" id="A0A553NYS4"/>
<keyword evidence="18" id="KW-0472">Membrane</keyword>
<dbReference type="PANTHER" id="PTHR43311">
    <property type="entry name" value="GLUTAMATE--TRNA LIGASE"/>
    <property type="match status" value="1"/>
</dbReference>
<evidence type="ECO:0000256" key="10">
    <source>
        <dbReference type="ARBA" id="ARBA00044054"/>
    </source>
</evidence>
<dbReference type="EMBL" id="VCGU01000009">
    <property type="protein sequence ID" value="TRY70593.1"/>
    <property type="molecule type" value="Genomic_DNA"/>
</dbReference>
<keyword evidence="5 17" id="KW-0547">Nucleotide-binding</keyword>
<comment type="catalytic activity">
    <reaction evidence="16">
        <text>tRNA(Gln) + L-glutamate + ATP = L-glutamyl-tRNA(Gln) + AMP + diphosphate</text>
        <dbReference type="Rhea" id="RHEA:64612"/>
        <dbReference type="Rhea" id="RHEA-COMP:9662"/>
        <dbReference type="Rhea" id="RHEA-COMP:9684"/>
        <dbReference type="ChEBI" id="CHEBI:29985"/>
        <dbReference type="ChEBI" id="CHEBI:30616"/>
        <dbReference type="ChEBI" id="CHEBI:33019"/>
        <dbReference type="ChEBI" id="CHEBI:78442"/>
        <dbReference type="ChEBI" id="CHEBI:78520"/>
        <dbReference type="ChEBI" id="CHEBI:456215"/>
    </reaction>
    <physiologicalReaction direction="left-to-right" evidence="16">
        <dbReference type="Rhea" id="RHEA:64613"/>
    </physiologicalReaction>
</comment>
<evidence type="ECO:0000256" key="17">
    <source>
        <dbReference type="RuleBase" id="RU363037"/>
    </source>
</evidence>
<evidence type="ECO:0000256" key="16">
    <source>
        <dbReference type="ARBA" id="ARBA00047689"/>
    </source>
</evidence>
<dbReference type="PRINTS" id="PR00987">
    <property type="entry name" value="TRNASYNTHGLU"/>
</dbReference>
<evidence type="ECO:0000259" key="19">
    <source>
        <dbReference type="Pfam" id="PF00749"/>
    </source>
</evidence>
<evidence type="ECO:0000256" key="3">
    <source>
        <dbReference type="ARBA" id="ARBA00012835"/>
    </source>
</evidence>
<dbReference type="InterPro" id="IPR014729">
    <property type="entry name" value="Rossmann-like_a/b/a_fold"/>
</dbReference>
<comment type="caution">
    <text evidence="21">The sequence shown here is derived from an EMBL/GenBank/DDBJ whole genome shotgun (WGS) entry which is preliminary data.</text>
</comment>
<dbReference type="GO" id="GO:0000049">
    <property type="term" value="F:tRNA binding"/>
    <property type="evidence" value="ECO:0007669"/>
    <property type="project" value="InterPro"/>
</dbReference>
<dbReference type="SUPFAM" id="SSF52374">
    <property type="entry name" value="Nucleotidylyl transferase"/>
    <property type="match status" value="1"/>
</dbReference>
<gene>
    <name evidence="21" type="ORF">TCAL_07328</name>
</gene>
<keyword evidence="18" id="KW-1133">Transmembrane helix</keyword>
<sequence length="740" mass="82893">MSADWNNYDYGQSNANGGFYDSGAATYDFNNADTHTPMGGGSVAPPAYMTPSNDYGAASPVHAMHDDQFENEPPLLEELGINTEHIVQKTLAVLNPFRSTRSDVAGDADLAGPLVFCLAFGSLLLLTGKVHFNYIYGIGVLGCLAMYGLLSLMAMTPVPLTVVISVLGYCILPIVTLSGCSILFSLQGLLGNLLAALAVIWCALSASNLFVTAFSMEHQQLLVAYPCAMLYADLMTLSGLWCRSMSTASSSNVVRVRFAPSPTGHLHLGGFRTALYNYLWAKSQGPEPGRFVLRIEDTDQSRLVPGAAEKIEHILEWTGLVPDESPLKGGDFGPYVQSQRLHLYSRAVEQMLASGHAYRCFCTERRLELMKKECVRLRVSHKYDRRCLELSQSEIQEKLSQGVPHTVRLKIRPFPESFSDLIYGDLSFNVFELEGDPIILKSDGFPTYHLANVVDDHWMNITHVLRGVEWQISTPKHLLLYEALGWIPPKFAHLPLIVNSDGTKMSKRQNDIQVEHYKDQGFYPEAVMNFATLFGGGYEDKEHTTDIALRKTELVSKFRLERIGTKPSRMELQRLADFNRTILKEKLSQDSSRLSLVQDLRLLLRDVAVNEGEISDDYLLRVMEWATDRIFLLKELVGDDFIYIWKPTLNVDSIEVERAVLEDTLAYFKQDPEPDKIAQALKKIAKKQGIKFPALMKSLRLILSGSKEGAPIKETIDILGIPECIQRLDLSIKKLERSRR</sequence>
<feature type="transmembrane region" description="Helical" evidence="18">
    <location>
        <begin position="134"/>
        <end position="154"/>
    </location>
</feature>
<dbReference type="InterPro" id="IPR020058">
    <property type="entry name" value="Glu/Gln-tRNA-synth_Ib_cat-dom"/>
</dbReference>
<dbReference type="CDD" id="cd00808">
    <property type="entry name" value="GluRS_core"/>
    <property type="match status" value="1"/>
</dbReference>
<dbReference type="InterPro" id="IPR000924">
    <property type="entry name" value="Glu/Gln-tRNA-synth"/>
</dbReference>
<dbReference type="OMA" id="EGDFILM"/>
<dbReference type="Proteomes" id="UP000318571">
    <property type="component" value="Chromosome 9"/>
</dbReference>
<dbReference type="InterPro" id="IPR033910">
    <property type="entry name" value="GluRS_core"/>
</dbReference>
<dbReference type="InterPro" id="IPR049940">
    <property type="entry name" value="GluQ/Sye"/>
</dbReference>
<dbReference type="GO" id="GO:0006424">
    <property type="term" value="P:glutamyl-tRNA aminoacylation"/>
    <property type="evidence" value="ECO:0007669"/>
    <property type="project" value="InterPro"/>
</dbReference>
<keyword evidence="4 17" id="KW-0436">Ligase</keyword>
<feature type="domain" description="Aminoacyl-tRNA synthetase class I anticodon-binding" evidence="20">
    <location>
        <begin position="614"/>
        <end position="729"/>
    </location>
</feature>
<comment type="subcellular location">
    <subcellularLocation>
        <location evidence="1">Mitochondrion</location>
    </subcellularLocation>
</comment>
<keyword evidence="22" id="KW-1185">Reference proteome</keyword>
<dbReference type="GO" id="GO:0008270">
    <property type="term" value="F:zinc ion binding"/>
    <property type="evidence" value="ECO:0007669"/>
    <property type="project" value="InterPro"/>
</dbReference>
<feature type="transmembrane region" description="Helical" evidence="18">
    <location>
        <begin position="110"/>
        <end position="127"/>
    </location>
</feature>
<dbReference type="InterPro" id="IPR001412">
    <property type="entry name" value="aa-tRNA-synth_I_CS"/>
</dbReference>
<evidence type="ECO:0000256" key="6">
    <source>
        <dbReference type="ARBA" id="ARBA00022840"/>
    </source>
</evidence>
<organism evidence="21 22">
    <name type="scientific">Tigriopus californicus</name>
    <name type="common">Marine copepod</name>
    <dbReference type="NCBI Taxonomy" id="6832"/>
    <lineage>
        <taxon>Eukaryota</taxon>
        <taxon>Metazoa</taxon>
        <taxon>Ecdysozoa</taxon>
        <taxon>Arthropoda</taxon>
        <taxon>Crustacea</taxon>
        <taxon>Multicrustacea</taxon>
        <taxon>Hexanauplia</taxon>
        <taxon>Copepoda</taxon>
        <taxon>Harpacticoida</taxon>
        <taxon>Harpacticidae</taxon>
        <taxon>Tigriopus</taxon>
    </lineage>
</organism>
<dbReference type="STRING" id="6832.A0A553NYS4"/>
<dbReference type="GO" id="GO:0050561">
    <property type="term" value="F:glutamate-tRNA(Gln) ligase activity"/>
    <property type="evidence" value="ECO:0007669"/>
    <property type="project" value="UniProtKB-EC"/>
</dbReference>
<comment type="catalytic activity">
    <reaction evidence="14">
        <text>tRNA(Glu) + L-glutamate + ATP = L-glutamyl-tRNA(Glu) + AMP + diphosphate</text>
        <dbReference type="Rhea" id="RHEA:23540"/>
        <dbReference type="Rhea" id="RHEA-COMP:9663"/>
        <dbReference type="Rhea" id="RHEA-COMP:9680"/>
        <dbReference type="ChEBI" id="CHEBI:29985"/>
        <dbReference type="ChEBI" id="CHEBI:30616"/>
        <dbReference type="ChEBI" id="CHEBI:33019"/>
        <dbReference type="ChEBI" id="CHEBI:78442"/>
        <dbReference type="ChEBI" id="CHEBI:78520"/>
        <dbReference type="ChEBI" id="CHEBI:456215"/>
        <dbReference type="EC" id="6.1.1.17"/>
    </reaction>
    <physiologicalReaction direction="left-to-right" evidence="14">
        <dbReference type="Rhea" id="RHEA:23541"/>
    </physiologicalReaction>
</comment>
<feature type="transmembrane region" description="Helical" evidence="18">
    <location>
        <begin position="193"/>
        <end position="216"/>
    </location>
</feature>
<reference evidence="21 22" key="1">
    <citation type="journal article" date="2018" name="Nat. Ecol. Evol.">
        <title>Genomic signatures of mitonuclear coevolution across populations of Tigriopus californicus.</title>
        <authorList>
            <person name="Barreto F.S."/>
            <person name="Watson E.T."/>
            <person name="Lima T.G."/>
            <person name="Willett C.S."/>
            <person name="Edmands S."/>
            <person name="Li W."/>
            <person name="Burton R.S."/>
        </authorList>
    </citation>
    <scope>NUCLEOTIDE SEQUENCE [LARGE SCALE GENOMIC DNA]</scope>
    <source>
        <strain evidence="21 22">San Diego</strain>
    </source>
</reference>
<keyword evidence="18" id="KW-0812">Transmembrane</keyword>
<dbReference type="Pfam" id="PF00749">
    <property type="entry name" value="tRNA-synt_1c"/>
    <property type="match status" value="1"/>
</dbReference>
<protein>
    <recommendedName>
        <fullName evidence="11">Nondiscriminating glutamyl-tRNA synthetase EARS2, mitochondrial</fullName>
        <ecNumber evidence="3">6.1.1.17</ecNumber>
        <ecNumber evidence="10">6.1.1.24</ecNumber>
    </recommendedName>
    <alternativeName>
        <fullName evidence="13">Glutamate--tRNA(Gln) ligase EARS2, mitochondrial</fullName>
    </alternativeName>
    <alternativeName>
        <fullName evidence="9">Glutamyl-tRNA synthetase</fullName>
    </alternativeName>
    <alternativeName>
        <fullName evidence="12">Mitochondrial glutamyl-tRNA synthetase</fullName>
    </alternativeName>
</protein>
<evidence type="ECO:0000256" key="5">
    <source>
        <dbReference type="ARBA" id="ARBA00022741"/>
    </source>
</evidence>
<evidence type="ECO:0000256" key="13">
    <source>
        <dbReference type="ARBA" id="ARBA00044313"/>
    </source>
</evidence>
<keyword evidence="7 17" id="KW-0648">Protein biosynthesis</keyword>
<dbReference type="InterPro" id="IPR045462">
    <property type="entry name" value="aa-tRNA-synth_I_cd-bd"/>
</dbReference>
<evidence type="ECO:0000256" key="18">
    <source>
        <dbReference type="SAM" id="Phobius"/>
    </source>
</evidence>
<evidence type="ECO:0000256" key="9">
    <source>
        <dbReference type="ARBA" id="ARBA00030865"/>
    </source>
</evidence>
<dbReference type="GO" id="GO:0005739">
    <property type="term" value="C:mitochondrion"/>
    <property type="evidence" value="ECO:0007669"/>
    <property type="project" value="UniProtKB-SubCell"/>
</dbReference>
<dbReference type="InterPro" id="IPR020751">
    <property type="entry name" value="aa-tRNA-synth_I_codon-bd_sub2"/>
</dbReference>
<evidence type="ECO:0000256" key="2">
    <source>
        <dbReference type="ARBA" id="ARBA00007894"/>
    </source>
</evidence>
<evidence type="ECO:0000256" key="14">
    <source>
        <dbReference type="ARBA" id="ARBA00047366"/>
    </source>
</evidence>
<comment type="catalytic activity">
    <reaction evidence="15">
        <text>tRNA(Glx) + L-glutamate + ATP = L-glutamyl-tRNA(Glx) + AMP + diphosphate</text>
        <dbReference type="Rhea" id="RHEA:18397"/>
        <dbReference type="Rhea" id="RHEA-COMP:9713"/>
        <dbReference type="Rhea" id="RHEA-COMP:9716"/>
        <dbReference type="ChEBI" id="CHEBI:29985"/>
        <dbReference type="ChEBI" id="CHEBI:30616"/>
        <dbReference type="ChEBI" id="CHEBI:33019"/>
        <dbReference type="ChEBI" id="CHEBI:78442"/>
        <dbReference type="ChEBI" id="CHEBI:78520"/>
        <dbReference type="ChEBI" id="CHEBI:456215"/>
        <dbReference type="EC" id="6.1.1.24"/>
    </reaction>
    <physiologicalReaction direction="left-to-right" evidence="15">
        <dbReference type="Rhea" id="RHEA:18398"/>
    </physiologicalReaction>
</comment>
<dbReference type="HAMAP" id="MF_00022">
    <property type="entry name" value="Glu_tRNA_synth_type1"/>
    <property type="match status" value="1"/>
</dbReference>
<accession>A0A553NYS4</accession>
<dbReference type="NCBIfam" id="TIGR00464">
    <property type="entry name" value="gltX_bact"/>
    <property type="match status" value="1"/>
</dbReference>
<evidence type="ECO:0000256" key="8">
    <source>
        <dbReference type="ARBA" id="ARBA00023146"/>
    </source>
</evidence>